<dbReference type="InterPro" id="IPR045455">
    <property type="entry name" value="NrS-1_pol-like_helicase"/>
</dbReference>
<keyword evidence="4" id="KW-1185">Reference proteome</keyword>
<name>A0ABR6RHA8_9BURK</name>
<dbReference type="SUPFAM" id="SSF52540">
    <property type="entry name" value="P-loop containing nucleoside triphosphate hydrolases"/>
    <property type="match status" value="1"/>
</dbReference>
<comment type="caution">
    <text evidence="3">The sequence shown here is derived from an EMBL/GenBank/DDBJ whole genome shotgun (WGS) entry which is preliminary data.</text>
</comment>
<dbReference type="Pfam" id="PF19263">
    <property type="entry name" value="DUF5906"/>
    <property type="match status" value="1"/>
</dbReference>
<gene>
    <name evidence="3" type="ORF">HNP33_002540</name>
</gene>
<keyword evidence="1" id="KW-0175">Coiled coil</keyword>
<evidence type="ECO:0000313" key="4">
    <source>
        <dbReference type="Proteomes" id="UP000562492"/>
    </source>
</evidence>
<sequence length="827" mass="91858">MAANYDDVLGQLQVFGLQVDSLETGRLRRCRVDGEGRERKGWYMLHELRLDNGTDVLVGSYGVWRGAENNAQKVELKKNTLSREQQAAMRERLAQDKRRAEAARRANAERAAKRASRAWKAAVEQGSSEYLSRKGIGGHGVRYSPQGAMVIPMCDALGNVHGLQIIRGRDVLSPDGQERREKEYWPAGLVKQGHFHLIGGVPQGLLLVGEGYATCASAYEATGIATAVAFDANNLAPVCAALAKRYKGVKILVLADDDNTQKCQAIEESKTIEAGRTVLCKAPVWLPDGQECEVCGHPHKAVNAGVSCASAAALQVSGAWIAPRFADPAAVRIAWITKGRKANDFNDLHLAEGLVAVRSQIEARLLELNWRAPSAAPRTPRRGAGEKLVDLTAISALDELLERYSLVYGLGDVVFDHQEHILVSMVDMRNLCIGKDLHRTWQDHPDKSVVREEDVGFDPAGSDPAVKCNLWGGWPMQPKAGKCDHLVQLLEYMCGEEKNAQELFTWVLRWLAYPLQHPGAKMKTTIVVHGPQGTGKNMFFEAVMRIYGRYGGVIDQNAIESQFNDWAMRKLFLIADEVVARAELYHVKNKLKTIISGEKIRINPKNKAAHDEQNHANLVFLSNETLPVVLEADDRRHAVIWTPAKLPQDFYAGLKHEIANGGVQALYDFLLHLDLGDFNDGTLPPMTEAKRDLIDLSKDSPSKFVQAFEDGDIDGFPGLREPKLLSPMLSSDLYELYKAWCARTGLKALAQPRFAADLKRKHQVLVDRKRYTVTDSEGFSLRERGPVAVSYFRGGHELPVGAVEKEWLSERIDVFNRAVRDFIGKVM</sequence>
<accession>A0ABR6RHA8</accession>
<dbReference type="Gene3D" id="3.40.50.300">
    <property type="entry name" value="P-loop containing nucleotide triphosphate hydrolases"/>
    <property type="match status" value="1"/>
</dbReference>
<organism evidence="3 4">
    <name type="scientific">Comamonas odontotermitis</name>
    <dbReference type="NCBI Taxonomy" id="379895"/>
    <lineage>
        <taxon>Bacteria</taxon>
        <taxon>Pseudomonadati</taxon>
        <taxon>Pseudomonadota</taxon>
        <taxon>Betaproteobacteria</taxon>
        <taxon>Burkholderiales</taxon>
        <taxon>Comamonadaceae</taxon>
        <taxon>Comamonas</taxon>
    </lineage>
</organism>
<evidence type="ECO:0000259" key="2">
    <source>
        <dbReference type="Pfam" id="PF19263"/>
    </source>
</evidence>
<proteinExistence type="predicted"/>
<feature type="domain" description="NrS-1 polymerase-like helicase" evidence="2">
    <location>
        <begin position="529"/>
        <end position="636"/>
    </location>
</feature>
<dbReference type="InterPro" id="IPR027417">
    <property type="entry name" value="P-loop_NTPase"/>
</dbReference>
<dbReference type="RefSeq" id="WP_184708943.1">
    <property type="nucleotide sequence ID" value="NZ_JACHKZ010000015.1"/>
</dbReference>
<protein>
    <submittedName>
        <fullName evidence="3">DNA primase/helicase</fullName>
    </submittedName>
</protein>
<reference evidence="3 4" key="1">
    <citation type="submission" date="2020-08" db="EMBL/GenBank/DDBJ databases">
        <title>Functional genomics of gut bacteria from endangered species of beetles.</title>
        <authorList>
            <person name="Carlos-Shanley C."/>
        </authorList>
    </citation>
    <scope>NUCLEOTIDE SEQUENCE [LARGE SCALE GENOMIC DNA]</scope>
    <source>
        <strain evidence="3 4">S00124</strain>
    </source>
</reference>
<feature type="coiled-coil region" evidence="1">
    <location>
        <begin position="71"/>
        <end position="103"/>
    </location>
</feature>
<evidence type="ECO:0000256" key="1">
    <source>
        <dbReference type="SAM" id="Coils"/>
    </source>
</evidence>
<evidence type="ECO:0000313" key="3">
    <source>
        <dbReference type="EMBL" id="MBB6578458.1"/>
    </source>
</evidence>
<dbReference type="Proteomes" id="UP000562492">
    <property type="component" value="Unassembled WGS sequence"/>
</dbReference>
<dbReference type="EMBL" id="JACHKZ010000015">
    <property type="protein sequence ID" value="MBB6578458.1"/>
    <property type="molecule type" value="Genomic_DNA"/>
</dbReference>